<accession>A0ACC0XE13</accession>
<gene>
    <name evidence="1" type="ORF">Pint_20930</name>
</gene>
<reference evidence="2" key="1">
    <citation type="journal article" date="2023" name="G3 (Bethesda)">
        <title>Genome assembly and association tests identify interacting loci associated with vigor, precocity, and sex in interspecific pistachio rootstocks.</title>
        <authorList>
            <person name="Palmer W."/>
            <person name="Jacygrad E."/>
            <person name="Sagayaradj S."/>
            <person name="Cavanaugh K."/>
            <person name="Han R."/>
            <person name="Bertier L."/>
            <person name="Beede B."/>
            <person name="Kafkas S."/>
            <person name="Golino D."/>
            <person name="Preece J."/>
            <person name="Michelmore R."/>
        </authorList>
    </citation>
    <scope>NUCLEOTIDE SEQUENCE [LARGE SCALE GENOMIC DNA]</scope>
</reference>
<comment type="caution">
    <text evidence="1">The sequence shown here is derived from an EMBL/GenBank/DDBJ whole genome shotgun (WGS) entry which is preliminary data.</text>
</comment>
<dbReference type="Proteomes" id="UP001163603">
    <property type="component" value="Chromosome 13"/>
</dbReference>
<proteinExistence type="predicted"/>
<organism evidence="1 2">
    <name type="scientific">Pistacia integerrima</name>
    <dbReference type="NCBI Taxonomy" id="434235"/>
    <lineage>
        <taxon>Eukaryota</taxon>
        <taxon>Viridiplantae</taxon>
        <taxon>Streptophyta</taxon>
        <taxon>Embryophyta</taxon>
        <taxon>Tracheophyta</taxon>
        <taxon>Spermatophyta</taxon>
        <taxon>Magnoliopsida</taxon>
        <taxon>eudicotyledons</taxon>
        <taxon>Gunneridae</taxon>
        <taxon>Pentapetalae</taxon>
        <taxon>rosids</taxon>
        <taxon>malvids</taxon>
        <taxon>Sapindales</taxon>
        <taxon>Anacardiaceae</taxon>
        <taxon>Pistacia</taxon>
    </lineage>
</organism>
<protein>
    <submittedName>
        <fullName evidence="1">Uncharacterized protein</fullName>
    </submittedName>
</protein>
<evidence type="ECO:0000313" key="2">
    <source>
        <dbReference type="Proteomes" id="UP001163603"/>
    </source>
</evidence>
<keyword evidence="2" id="KW-1185">Reference proteome</keyword>
<dbReference type="EMBL" id="CM047748">
    <property type="protein sequence ID" value="KAJ0014816.1"/>
    <property type="molecule type" value="Genomic_DNA"/>
</dbReference>
<sequence length="133" mass="14920">MIEMADIDVHDIKKGISTKFRSPSLHLLSELYFNISMPLRNEATRGDIEEARCLLKLNHNQSVLSAAITEKHETVLHVATAARQVGFVEEIIKMMEPEDLILQDKNWNTAFCVAAMVGSLQIAKIMLEKNGSL</sequence>
<name>A0ACC0XE13_9ROSI</name>
<evidence type="ECO:0000313" key="1">
    <source>
        <dbReference type="EMBL" id="KAJ0014816.1"/>
    </source>
</evidence>